<keyword evidence="2" id="KW-0418">Kinase</keyword>
<proteinExistence type="predicted"/>
<accession>A0AC58SNI3</accession>
<organism evidence="1 2">
    <name type="scientific">Nicotiana tabacum</name>
    <name type="common">Common tobacco</name>
    <dbReference type="NCBI Taxonomy" id="4097"/>
    <lineage>
        <taxon>Eukaryota</taxon>
        <taxon>Viridiplantae</taxon>
        <taxon>Streptophyta</taxon>
        <taxon>Embryophyta</taxon>
        <taxon>Tracheophyta</taxon>
        <taxon>Spermatophyta</taxon>
        <taxon>Magnoliopsida</taxon>
        <taxon>eudicotyledons</taxon>
        <taxon>Gunneridae</taxon>
        <taxon>Pentapetalae</taxon>
        <taxon>asterids</taxon>
        <taxon>lamiids</taxon>
        <taxon>Solanales</taxon>
        <taxon>Solanaceae</taxon>
        <taxon>Nicotianoideae</taxon>
        <taxon>Nicotianeae</taxon>
        <taxon>Nicotiana</taxon>
    </lineage>
</organism>
<dbReference type="Proteomes" id="UP000790787">
    <property type="component" value="Chromosome 14"/>
</dbReference>
<name>A0AC58SNI3_TOBAC</name>
<protein>
    <submittedName>
        <fullName evidence="2">Serine/threonine-protein kinase PBL18</fullName>
    </submittedName>
</protein>
<evidence type="ECO:0000313" key="2">
    <source>
        <dbReference type="RefSeq" id="XP_075086508.1"/>
    </source>
</evidence>
<keyword evidence="2" id="KW-0808">Transferase</keyword>
<evidence type="ECO:0000313" key="1">
    <source>
        <dbReference type="Proteomes" id="UP000790787"/>
    </source>
</evidence>
<gene>
    <name evidence="2" type="primary">LOC107793447</name>
</gene>
<reference evidence="1" key="1">
    <citation type="journal article" date="2014" name="Nat. Commun.">
        <title>The tobacco genome sequence and its comparison with those of tomato and potato.</title>
        <authorList>
            <person name="Sierro N."/>
            <person name="Battey J.N."/>
            <person name="Ouadi S."/>
            <person name="Bakaher N."/>
            <person name="Bovet L."/>
            <person name="Willig A."/>
            <person name="Goepfert S."/>
            <person name="Peitsch M.C."/>
            <person name="Ivanov N.V."/>
        </authorList>
    </citation>
    <scope>NUCLEOTIDE SEQUENCE [LARGE SCALE GENOMIC DNA]</scope>
</reference>
<sequence length="302" mass="34789">MAWNGGEKREEGNPTSLRSLRRLRRQNQHRSEGEGLSCVANLHRLRNSFSVKHGRDFSNLQESFKRVQVRVSATKSELEILTDKNWHPCLMKLKGFCFQYKLAVVYDEKPDKYLSGVLRSGKDFGWDDRMKVATQLTSLFTWLHERQFASGGMEPSSIMIDKDFNIKILNFGFLVRIKEEDNGVLTIPYLNLLDAYEGTRTLKSDVYVFGVLLVGLIAKNANTPYYCWIVDELQRGKRSIVNKSLLRRDYNGELACRITKLAAEYLKVDLNARPDMKDVFANLSSMISDIPRGHRQVMHQSD</sequence>
<keyword evidence="1" id="KW-1185">Reference proteome</keyword>
<dbReference type="RefSeq" id="XP_075086508.1">
    <property type="nucleotide sequence ID" value="XM_075230407.1"/>
</dbReference>
<reference evidence="2" key="2">
    <citation type="submission" date="2025-08" db="UniProtKB">
        <authorList>
            <consortium name="RefSeq"/>
        </authorList>
    </citation>
    <scope>IDENTIFICATION</scope>
    <source>
        <tissue evidence="2">Leaf</tissue>
    </source>
</reference>